<gene>
    <name evidence="1" type="ORF">B296_00017193</name>
</gene>
<reference evidence="1 2" key="1">
    <citation type="journal article" date="2014" name="Agronomy (Basel)">
        <title>A Draft Genome Sequence for Ensete ventricosum, the Drought-Tolerant Tree Against Hunger.</title>
        <authorList>
            <person name="Harrison J."/>
            <person name="Moore K.A."/>
            <person name="Paszkiewicz K."/>
            <person name="Jones T."/>
            <person name="Grant M."/>
            <person name="Ambacheew D."/>
            <person name="Muzemil S."/>
            <person name="Studholme D.J."/>
        </authorList>
    </citation>
    <scope>NUCLEOTIDE SEQUENCE [LARGE SCALE GENOMIC DNA]</scope>
</reference>
<dbReference type="EMBL" id="AMZH03002601">
    <property type="protein sequence ID" value="RRT75035.1"/>
    <property type="molecule type" value="Genomic_DNA"/>
</dbReference>
<accession>A0A427AFL8</accession>
<protein>
    <submittedName>
        <fullName evidence="1">Uncharacterized protein</fullName>
    </submittedName>
</protein>
<comment type="caution">
    <text evidence="1">The sequence shown here is derived from an EMBL/GenBank/DDBJ whole genome shotgun (WGS) entry which is preliminary data.</text>
</comment>
<sequence>MGAMLPSDDGTTSLSKTSMEKVAIAEPLVDSRRDSTCGPVIGTAAAVPDEDAGRGVRGRVAAGGAGAGPFGRWGRCCGGPVLMHPTYEEGRLRITGRRGSVFCFRKLLYGSHDNPTTDVPGRVRVSRARWGPQLYSFSRSI</sequence>
<evidence type="ECO:0000313" key="2">
    <source>
        <dbReference type="Proteomes" id="UP000287651"/>
    </source>
</evidence>
<dbReference type="Proteomes" id="UP000287651">
    <property type="component" value="Unassembled WGS sequence"/>
</dbReference>
<evidence type="ECO:0000313" key="1">
    <source>
        <dbReference type="EMBL" id="RRT75035.1"/>
    </source>
</evidence>
<proteinExistence type="predicted"/>
<name>A0A427AFL8_ENSVE</name>
<dbReference type="AlphaFoldDB" id="A0A427AFL8"/>
<organism evidence="1 2">
    <name type="scientific">Ensete ventricosum</name>
    <name type="common">Abyssinian banana</name>
    <name type="synonym">Musa ensete</name>
    <dbReference type="NCBI Taxonomy" id="4639"/>
    <lineage>
        <taxon>Eukaryota</taxon>
        <taxon>Viridiplantae</taxon>
        <taxon>Streptophyta</taxon>
        <taxon>Embryophyta</taxon>
        <taxon>Tracheophyta</taxon>
        <taxon>Spermatophyta</taxon>
        <taxon>Magnoliopsida</taxon>
        <taxon>Liliopsida</taxon>
        <taxon>Zingiberales</taxon>
        <taxon>Musaceae</taxon>
        <taxon>Ensete</taxon>
    </lineage>
</organism>